<feature type="coiled-coil region" evidence="2">
    <location>
        <begin position="148"/>
        <end position="175"/>
    </location>
</feature>
<dbReference type="GO" id="GO:1990281">
    <property type="term" value="C:efflux pump complex"/>
    <property type="evidence" value="ECO:0007669"/>
    <property type="project" value="TreeGrafter"/>
</dbReference>
<keyword evidence="2" id="KW-0175">Coiled coil</keyword>
<dbReference type="OrthoDB" id="5380662at2"/>
<dbReference type="GO" id="GO:0015562">
    <property type="term" value="F:efflux transmembrane transporter activity"/>
    <property type="evidence" value="ECO:0007669"/>
    <property type="project" value="TreeGrafter"/>
</dbReference>
<evidence type="ECO:0000313" key="4">
    <source>
        <dbReference type="Proteomes" id="UP000427769"/>
    </source>
</evidence>
<dbReference type="Proteomes" id="UP000427769">
    <property type="component" value="Chromosome"/>
</dbReference>
<keyword evidence="4" id="KW-1185">Reference proteome</keyword>
<gene>
    <name evidence="3" type="ORF">DSCW_05910</name>
</gene>
<dbReference type="SUPFAM" id="SSF111369">
    <property type="entry name" value="HlyD-like secretion proteins"/>
    <property type="match status" value="1"/>
</dbReference>
<accession>A0A5K7Z3W8</accession>
<dbReference type="KEGG" id="dwd:DSCW_05910"/>
<sequence length="370" mass="39967">MRKLFTRSLTTILVAILILAAVALVRHRKAQLANQPTPLLRPVAVFTKSGQWGRLSVTRHYLGTIEPEAEAVLSAQTTGYITALHKDVGDRLRKGEVAAEIDTRLSQAQRNALVAELSGAREDLITKKTIHSRRQELALNRAVSQETLDEAELAVNLAESRVQRLEQELSAAMVSLSFSRLESFFDGVVTERMKEAGDLVMIGTPVFRVENPDRGYKILVRVPQETGATLSDNAHVRLTQGDKTLETTVDRVHPAIVSGHLATVEIKLSARPFGMPSYGVVGVDLIVDEPTGWIVDADCLLETGSQTLTYIISDDMTVAPVVVTVLGRSGTRAVVDGPLTEKSTLAAGPESMLLTLGPGVRVFPVPGGAP</sequence>
<dbReference type="PANTHER" id="PTHR30469:SF15">
    <property type="entry name" value="HLYD FAMILY OF SECRETION PROTEINS"/>
    <property type="match status" value="1"/>
</dbReference>
<dbReference type="Gene3D" id="1.10.287.470">
    <property type="entry name" value="Helix hairpin bin"/>
    <property type="match status" value="1"/>
</dbReference>
<dbReference type="InterPro" id="IPR006143">
    <property type="entry name" value="RND_pump_MFP"/>
</dbReference>
<dbReference type="NCBIfam" id="TIGR01730">
    <property type="entry name" value="RND_mfp"/>
    <property type="match status" value="1"/>
</dbReference>
<dbReference type="RefSeq" id="WP_155302303.1">
    <property type="nucleotide sequence ID" value="NZ_AP021875.1"/>
</dbReference>
<organism evidence="3 4">
    <name type="scientific">Desulfosarcina widdelii</name>
    <dbReference type="NCBI Taxonomy" id="947919"/>
    <lineage>
        <taxon>Bacteria</taxon>
        <taxon>Pseudomonadati</taxon>
        <taxon>Thermodesulfobacteriota</taxon>
        <taxon>Desulfobacteria</taxon>
        <taxon>Desulfobacterales</taxon>
        <taxon>Desulfosarcinaceae</taxon>
        <taxon>Desulfosarcina</taxon>
    </lineage>
</organism>
<proteinExistence type="inferred from homology"/>
<dbReference type="EMBL" id="AP021875">
    <property type="protein sequence ID" value="BBO73174.1"/>
    <property type="molecule type" value="Genomic_DNA"/>
</dbReference>
<evidence type="ECO:0000256" key="1">
    <source>
        <dbReference type="ARBA" id="ARBA00009477"/>
    </source>
</evidence>
<dbReference type="Gene3D" id="2.40.30.170">
    <property type="match status" value="1"/>
</dbReference>
<name>A0A5K7Z3W8_9BACT</name>
<dbReference type="AlphaFoldDB" id="A0A5K7Z3W8"/>
<protein>
    <submittedName>
        <fullName evidence="3">Hemolysin D</fullName>
    </submittedName>
</protein>
<comment type="similarity">
    <text evidence="1">Belongs to the membrane fusion protein (MFP) (TC 8.A.1) family.</text>
</comment>
<dbReference type="PANTHER" id="PTHR30469">
    <property type="entry name" value="MULTIDRUG RESISTANCE PROTEIN MDTA"/>
    <property type="match status" value="1"/>
</dbReference>
<dbReference type="Gene3D" id="2.40.50.100">
    <property type="match status" value="1"/>
</dbReference>
<evidence type="ECO:0000256" key="2">
    <source>
        <dbReference type="SAM" id="Coils"/>
    </source>
</evidence>
<reference evidence="3 4" key="1">
    <citation type="submission" date="2019-11" db="EMBL/GenBank/DDBJ databases">
        <title>Comparative genomics of hydrocarbon-degrading Desulfosarcina strains.</title>
        <authorList>
            <person name="Watanabe M."/>
            <person name="Kojima H."/>
            <person name="Fukui M."/>
        </authorList>
    </citation>
    <scope>NUCLEOTIDE SEQUENCE [LARGE SCALE GENOMIC DNA]</scope>
    <source>
        <strain evidence="3 4">PP31</strain>
    </source>
</reference>
<evidence type="ECO:0000313" key="3">
    <source>
        <dbReference type="EMBL" id="BBO73174.1"/>
    </source>
</evidence>